<reference evidence="3" key="2">
    <citation type="journal article" date="2017" name="Nat. Plants">
        <title>The Aegilops tauschii genome reveals multiple impacts of transposons.</title>
        <authorList>
            <person name="Zhao G."/>
            <person name="Zou C."/>
            <person name="Li K."/>
            <person name="Wang K."/>
            <person name="Li T."/>
            <person name="Gao L."/>
            <person name="Zhang X."/>
            <person name="Wang H."/>
            <person name="Yang Z."/>
            <person name="Liu X."/>
            <person name="Jiang W."/>
            <person name="Mao L."/>
            <person name="Kong X."/>
            <person name="Jiao Y."/>
            <person name="Jia J."/>
        </authorList>
    </citation>
    <scope>NUCLEOTIDE SEQUENCE [LARGE SCALE GENOMIC DNA]</scope>
    <source>
        <strain evidence="3">cv. AL8/78</strain>
    </source>
</reference>
<sequence>TRSAQPHHLPILPARDTTQLEGGRGRGTITALRCTDGEMTKDVEMAARNGSNGAVAGEAYYPPPPAQGGDVDVDDDGKQRRTGKQHDAQLSYSLPSTRVSAKLRE</sequence>
<feature type="compositionally biased region" description="Polar residues" evidence="1">
    <location>
        <begin position="88"/>
        <end position="99"/>
    </location>
</feature>
<organism evidence="2 3">
    <name type="scientific">Aegilops tauschii subsp. strangulata</name>
    <name type="common">Goatgrass</name>
    <dbReference type="NCBI Taxonomy" id="200361"/>
    <lineage>
        <taxon>Eukaryota</taxon>
        <taxon>Viridiplantae</taxon>
        <taxon>Streptophyta</taxon>
        <taxon>Embryophyta</taxon>
        <taxon>Tracheophyta</taxon>
        <taxon>Spermatophyta</taxon>
        <taxon>Magnoliopsida</taxon>
        <taxon>Liliopsida</taxon>
        <taxon>Poales</taxon>
        <taxon>Poaceae</taxon>
        <taxon>BOP clade</taxon>
        <taxon>Pooideae</taxon>
        <taxon>Triticodae</taxon>
        <taxon>Triticeae</taxon>
        <taxon>Triticinae</taxon>
        <taxon>Aegilops</taxon>
    </lineage>
</organism>
<keyword evidence="3" id="KW-1185">Reference proteome</keyword>
<reference evidence="3" key="1">
    <citation type="journal article" date="2014" name="Science">
        <title>Ancient hybridizations among the ancestral genomes of bread wheat.</title>
        <authorList>
            <consortium name="International Wheat Genome Sequencing Consortium,"/>
            <person name="Marcussen T."/>
            <person name="Sandve S.R."/>
            <person name="Heier L."/>
            <person name="Spannagl M."/>
            <person name="Pfeifer M."/>
            <person name="Jakobsen K.S."/>
            <person name="Wulff B.B."/>
            <person name="Steuernagel B."/>
            <person name="Mayer K.F."/>
            <person name="Olsen O.A."/>
        </authorList>
    </citation>
    <scope>NUCLEOTIDE SEQUENCE [LARGE SCALE GENOMIC DNA]</scope>
    <source>
        <strain evidence="3">cv. AL8/78</strain>
    </source>
</reference>
<proteinExistence type="predicted"/>
<name>A0A453SE09_AEGTS</name>
<feature type="region of interest" description="Disordered" evidence="1">
    <location>
        <begin position="1"/>
        <end position="25"/>
    </location>
</feature>
<reference evidence="2" key="5">
    <citation type="journal article" date="2021" name="G3 (Bethesda)">
        <title>Aegilops tauschii genome assembly Aet v5.0 features greater sequence contiguity and improved annotation.</title>
        <authorList>
            <person name="Wang L."/>
            <person name="Zhu T."/>
            <person name="Rodriguez J.C."/>
            <person name="Deal K.R."/>
            <person name="Dubcovsky J."/>
            <person name="McGuire P.E."/>
            <person name="Lux T."/>
            <person name="Spannagl M."/>
            <person name="Mayer K.F.X."/>
            <person name="Baldrich P."/>
            <person name="Meyers B.C."/>
            <person name="Huo N."/>
            <person name="Gu Y.Q."/>
            <person name="Zhou H."/>
            <person name="Devos K.M."/>
            <person name="Bennetzen J.L."/>
            <person name="Unver T."/>
            <person name="Budak H."/>
            <person name="Gulick P.J."/>
            <person name="Galiba G."/>
            <person name="Kalapos B."/>
            <person name="Nelson D.R."/>
            <person name="Li P."/>
            <person name="You F.M."/>
            <person name="Luo M.C."/>
            <person name="Dvorak J."/>
        </authorList>
    </citation>
    <scope>NUCLEOTIDE SEQUENCE [LARGE SCALE GENOMIC DNA]</scope>
    <source>
        <strain evidence="2">cv. AL8/78</strain>
    </source>
</reference>
<dbReference type="AlphaFoldDB" id="A0A453SE09"/>
<evidence type="ECO:0000256" key="1">
    <source>
        <dbReference type="SAM" id="MobiDB-lite"/>
    </source>
</evidence>
<feature type="region of interest" description="Disordered" evidence="1">
    <location>
        <begin position="48"/>
        <end position="105"/>
    </location>
</feature>
<protein>
    <submittedName>
        <fullName evidence="2">Uncharacterized protein</fullName>
    </submittedName>
</protein>
<reference evidence="2" key="4">
    <citation type="submission" date="2019-03" db="UniProtKB">
        <authorList>
            <consortium name="EnsemblPlants"/>
        </authorList>
    </citation>
    <scope>IDENTIFICATION</scope>
</reference>
<dbReference type="Gramene" id="AET7Gv20907500.6">
    <property type="protein sequence ID" value="AET7Gv20907500.6"/>
    <property type="gene ID" value="AET7Gv20907500"/>
</dbReference>
<dbReference type="Proteomes" id="UP000015105">
    <property type="component" value="Chromosome 7D"/>
</dbReference>
<accession>A0A453SE09</accession>
<evidence type="ECO:0000313" key="3">
    <source>
        <dbReference type="Proteomes" id="UP000015105"/>
    </source>
</evidence>
<dbReference type="EnsemblPlants" id="AET7Gv20907500.6">
    <property type="protein sequence ID" value="AET7Gv20907500.6"/>
    <property type="gene ID" value="AET7Gv20907500"/>
</dbReference>
<evidence type="ECO:0000313" key="2">
    <source>
        <dbReference type="EnsemblPlants" id="AET7Gv20907500.6"/>
    </source>
</evidence>
<reference evidence="2" key="3">
    <citation type="journal article" date="2017" name="Nature">
        <title>Genome sequence of the progenitor of the wheat D genome Aegilops tauschii.</title>
        <authorList>
            <person name="Luo M.C."/>
            <person name="Gu Y.Q."/>
            <person name="Puiu D."/>
            <person name="Wang H."/>
            <person name="Twardziok S.O."/>
            <person name="Deal K.R."/>
            <person name="Huo N."/>
            <person name="Zhu T."/>
            <person name="Wang L."/>
            <person name="Wang Y."/>
            <person name="McGuire P.E."/>
            <person name="Liu S."/>
            <person name="Long H."/>
            <person name="Ramasamy R.K."/>
            <person name="Rodriguez J.C."/>
            <person name="Van S.L."/>
            <person name="Yuan L."/>
            <person name="Wang Z."/>
            <person name="Xia Z."/>
            <person name="Xiao L."/>
            <person name="Anderson O.D."/>
            <person name="Ouyang S."/>
            <person name="Liang Y."/>
            <person name="Zimin A.V."/>
            <person name="Pertea G."/>
            <person name="Qi P."/>
            <person name="Bennetzen J.L."/>
            <person name="Dai X."/>
            <person name="Dawson M.W."/>
            <person name="Muller H.G."/>
            <person name="Kugler K."/>
            <person name="Rivarola-Duarte L."/>
            <person name="Spannagl M."/>
            <person name="Mayer K.F.X."/>
            <person name="Lu F.H."/>
            <person name="Bevan M.W."/>
            <person name="Leroy P."/>
            <person name="Li P."/>
            <person name="You F.M."/>
            <person name="Sun Q."/>
            <person name="Liu Z."/>
            <person name="Lyons E."/>
            <person name="Wicker T."/>
            <person name="Salzberg S.L."/>
            <person name="Devos K.M."/>
            <person name="Dvorak J."/>
        </authorList>
    </citation>
    <scope>NUCLEOTIDE SEQUENCE [LARGE SCALE GENOMIC DNA]</scope>
    <source>
        <strain evidence="2">cv. AL8/78</strain>
    </source>
</reference>
<feature type="compositionally biased region" description="Basic and acidic residues" evidence="1">
    <location>
        <begin position="76"/>
        <end position="87"/>
    </location>
</feature>